<evidence type="ECO:0000313" key="1">
    <source>
        <dbReference type="Proteomes" id="UP000887579"/>
    </source>
</evidence>
<name>A0AC34FCB7_9BILA</name>
<reference evidence="2" key="1">
    <citation type="submission" date="2022-11" db="UniProtKB">
        <authorList>
            <consortium name="WormBaseParasite"/>
        </authorList>
    </citation>
    <scope>IDENTIFICATION</scope>
</reference>
<proteinExistence type="predicted"/>
<accession>A0AC34FCB7</accession>
<dbReference type="Proteomes" id="UP000887579">
    <property type="component" value="Unplaced"/>
</dbReference>
<evidence type="ECO:0000313" key="2">
    <source>
        <dbReference type="WBParaSite" id="ES5_v2.g14483.t1"/>
    </source>
</evidence>
<sequence>MILEICLFVLPYAIFRHVALHVLKEHVKLIFPQDKTFFDLASDIKLYSPTGNGQCQDTRGNLEFTLFIANQYDIHGEIKILAGSQTANVMANLFEKCKGGERPGYYHSPLINVSPADLEDTGSQQCFKNSDASFQVYDKDNTKHFMELHVSGSFECQVFMELPSYMQIEDIKLPAKSTIALNGTFAGQDDGFWWKNKNDDMLPSSVSFDDNKNVKIDILNSTVISPYFFRIGNGQPIPSFKFNFGTNCNGAVFAIYLNLKMDCQVLLKLNQNGFALSTTLNPNKDIKGLLSSMIFGGNLVFAKVASPLFINEFETCEISNPSDVPPDQFVLQIAPLENFGNCEKAELILANSDVSNGIDVLIERSKIIENETETSENSTVSSSTVGSTEKARIE</sequence>
<dbReference type="WBParaSite" id="ES5_v2.g14483.t1">
    <property type="protein sequence ID" value="ES5_v2.g14483.t1"/>
    <property type="gene ID" value="ES5_v2.g14483"/>
</dbReference>
<protein>
    <submittedName>
        <fullName evidence="2">Uncharacterized protein</fullName>
    </submittedName>
</protein>
<organism evidence="1 2">
    <name type="scientific">Panagrolaimus sp. ES5</name>
    <dbReference type="NCBI Taxonomy" id="591445"/>
    <lineage>
        <taxon>Eukaryota</taxon>
        <taxon>Metazoa</taxon>
        <taxon>Ecdysozoa</taxon>
        <taxon>Nematoda</taxon>
        <taxon>Chromadorea</taxon>
        <taxon>Rhabditida</taxon>
        <taxon>Tylenchina</taxon>
        <taxon>Panagrolaimomorpha</taxon>
        <taxon>Panagrolaimoidea</taxon>
        <taxon>Panagrolaimidae</taxon>
        <taxon>Panagrolaimus</taxon>
    </lineage>
</organism>